<accession>A0A645GVL4</accession>
<proteinExistence type="predicted"/>
<evidence type="ECO:0000256" key="1">
    <source>
        <dbReference type="SAM" id="MobiDB-lite"/>
    </source>
</evidence>
<name>A0A645GVL4_9ZZZZ</name>
<comment type="caution">
    <text evidence="2">The sequence shown here is derived from an EMBL/GenBank/DDBJ whole genome shotgun (WGS) entry which is preliminary data.</text>
</comment>
<evidence type="ECO:0000313" key="2">
    <source>
        <dbReference type="EMBL" id="MPN30787.1"/>
    </source>
</evidence>
<sequence length="187" mass="19615">MTDAAPVPGQEGDPERRRAAAIIEGDALAAALDFARRHCLADDHQVVQPAVAAEAGVERDAQRIGGSAQAAAGVFAGQVLDETLRRDARPFGENALEMGRAEADDGGQFGQRRLAARVAAQMDDGPGDDVVMAAGGGEIVHDVFSRRPMPVTSAVPASTVRPPTRVCQPTCSARKTTPQRTPNRGIR</sequence>
<protein>
    <submittedName>
        <fullName evidence="2">Uncharacterized protein</fullName>
    </submittedName>
</protein>
<reference evidence="2" key="1">
    <citation type="submission" date="2019-08" db="EMBL/GenBank/DDBJ databases">
        <authorList>
            <person name="Kucharzyk K."/>
            <person name="Murdoch R.W."/>
            <person name="Higgins S."/>
            <person name="Loffler F."/>
        </authorList>
    </citation>
    <scope>NUCLEOTIDE SEQUENCE</scope>
</reference>
<dbReference type="EMBL" id="VSSQ01082045">
    <property type="protein sequence ID" value="MPN30787.1"/>
    <property type="molecule type" value="Genomic_DNA"/>
</dbReference>
<dbReference type="AlphaFoldDB" id="A0A645GVL4"/>
<feature type="compositionally biased region" description="Polar residues" evidence="1">
    <location>
        <begin position="167"/>
        <end position="187"/>
    </location>
</feature>
<organism evidence="2">
    <name type="scientific">bioreactor metagenome</name>
    <dbReference type="NCBI Taxonomy" id="1076179"/>
    <lineage>
        <taxon>unclassified sequences</taxon>
        <taxon>metagenomes</taxon>
        <taxon>ecological metagenomes</taxon>
    </lineage>
</organism>
<feature type="region of interest" description="Disordered" evidence="1">
    <location>
        <begin position="153"/>
        <end position="187"/>
    </location>
</feature>
<gene>
    <name evidence="2" type="ORF">SDC9_178258</name>
</gene>